<gene>
    <name evidence="1" type="ORF">FB558_8685</name>
</gene>
<dbReference type="EMBL" id="VFPA01000010">
    <property type="protein sequence ID" value="TQL91136.1"/>
    <property type="molecule type" value="Genomic_DNA"/>
</dbReference>
<comment type="caution">
    <text evidence="1">The sequence shown here is derived from an EMBL/GenBank/DDBJ whole genome shotgun (WGS) entry which is preliminary data.</text>
</comment>
<evidence type="ECO:0000313" key="1">
    <source>
        <dbReference type="EMBL" id="TQL91136.1"/>
    </source>
</evidence>
<dbReference type="AlphaFoldDB" id="A0A543C253"/>
<dbReference type="Proteomes" id="UP000315677">
    <property type="component" value="Unassembled WGS sequence"/>
</dbReference>
<protein>
    <submittedName>
        <fullName evidence="1">Uncharacterized protein</fullName>
    </submittedName>
</protein>
<dbReference type="RefSeq" id="WP_170231842.1">
    <property type="nucleotide sequence ID" value="NZ_VFPA01000010.1"/>
</dbReference>
<keyword evidence="2" id="KW-1185">Reference proteome</keyword>
<sequence>MFRYLSDVHRVAGIESGSEVTVRLHTERADGPGIRAGLEQTLATIKREIEGRTTDPA</sequence>
<evidence type="ECO:0000313" key="2">
    <source>
        <dbReference type="Proteomes" id="UP000315677"/>
    </source>
</evidence>
<organism evidence="1 2">
    <name type="scientific">Pseudonocardia kunmingensis</name>
    <dbReference type="NCBI Taxonomy" id="630975"/>
    <lineage>
        <taxon>Bacteria</taxon>
        <taxon>Bacillati</taxon>
        <taxon>Actinomycetota</taxon>
        <taxon>Actinomycetes</taxon>
        <taxon>Pseudonocardiales</taxon>
        <taxon>Pseudonocardiaceae</taxon>
        <taxon>Pseudonocardia</taxon>
    </lineage>
</organism>
<accession>A0A543C253</accession>
<name>A0A543C253_9PSEU</name>
<proteinExistence type="predicted"/>
<reference evidence="1 2" key="1">
    <citation type="submission" date="2019-06" db="EMBL/GenBank/DDBJ databases">
        <title>Sequencing the genomes of 1000 actinobacteria strains.</title>
        <authorList>
            <person name="Klenk H.-P."/>
        </authorList>
    </citation>
    <scope>NUCLEOTIDE SEQUENCE [LARGE SCALE GENOMIC DNA]</scope>
    <source>
        <strain evidence="1 2">DSM 45301</strain>
    </source>
</reference>